<dbReference type="InterPro" id="IPR029056">
    <property type="entry name" value="Ribokinase-like"/>
</dbReference>
<evidence type="ECO:0000256" key="1">
    <source>
        <dbReference type="ARBA" id="ARBA00010688"/>
    </source>
</evidence>
<dbReference type="SUPFAM" id="SSF53613">
    <property type="entry name" value="Ribokinase-like"/>
    <property type="match status" value="1"/>
</dbReference>
<dbReference type="PANTHER" id="PTHR43085:SF1">
    <property type="entry name" value="PSEUDOURIDINE KINASE-RELATED"/>
    <property type="match status" value="1"/>
</dbReference>
<keyword evidence="2 7" id="KW-0808">Transferase</keyword>
<dbReference type="CDD" id="cd01166">
    <property type="entry name" value="KdgK"/>
    <property type="match status" value="1"/>
</dbReference>
<evidence type="ECO:0000313" key="7">
    <source>
        <dbReference type="EMBL" id="KFI70360.1"/>
    </source>
</evidence>
<dbReference type="RefSeq" id="WP_033523927.1">
    <property type="nucleotide sequence ID" value="NZ_CAMJII010000013.1"/>
</dbReference>
<dbReference type="InterPro" id="IPR050306">
    <property type="entry name" value="PfkB_Carbo_kinase"/>
</dbReference>
<sequence>MSEVMTIGEPMVNLIADSNETYLEARTLPRQMAGAEFNVAIGVSRQGHTVSYVTTLGKDWQGDLILEYMNGIGIDTTNIRRMTGAATGYQLKVRSSDGEPKVIYFRSGSAASQTTPDIVDTIDFDGVKILHVTGIFSALAPNTYDTVSNLVDAARSHGVTVLFDPNPRPTLWPGKEAMIAATNKLAAKSDVFMPGLEEGRLFSGAVDPHDIAKFYLDMGVGKVIIKLGDEGSALFELDGNSSVQKTVVPSFTVNVVDTVGAGDGFASGVITALLEGLDTRHLLERANAVGAIQVTSVSDSEGLPTAEELRDFIASTPRKELSL</sequence>
<keyword evidence="4 7" id="KW-0418">Kinase</keyword>
<keyword evidence="5" id="KW-0067">ATP-binding</keyword>
<dbReference type="GO" id="GO:0005524">
    <property type="term" value="F:ATP binding"/>
    <property type="evidence" value="ECO:0007669"/>
    <property type="project" value="UniProtKB-KW"/>
</dbReference>
<proteinExistence type="inferred from homology"/>
<accession>A0A087BH60</accession>
<dbReference type="Proteomes" id="UP000029060">
    <property type="component" value="Unassembled WGS sequence"/>
</dbReference>
<dbReference type="EMBL" id="JGZC01000006">
    <property type="protein sequence ID" value="KFI70360.1"/>
    <property type="molecule type" value="Genomic_DNA"/>
</dbReference>
<dbReference type="InterPro" id="IPR002173">
    <property type="entry name" value="Carboh/pur_kinase_PfkB_CS"/>
</dbReference>
<feature type="domain" description="Carbohydrate kinase PfkB" evidence="6">
    <location>
        <begin position="1"/>
        <end position="305"/>
    </location>
</feature>
<dbReference type="InterPro" id="IPR011611">
    <property type="entry name" value="PfkB_dom"/>
</dbReference>
<reference evidence="7 8" key="1">
    <citation type="submission" date="2014-03" db="EMBL/GenBank/DDBJ databases">
        <title>Genomics of Bifidobacteria.</title>
        <authorList>
            <person name="Ventura M."/>
            <person name="Milani C."/>
            <person name="Lugli G.A."/>
        </authorList>
    </citation>
    <scope>NUCLEOTIDE SEQUENCE [LARGE SCALE GENOMIC DNA]</scope>
    <source>
        <strain evidence="7 8">LMG 11341</strain>
    </source>
</reference>
<organism evidence="7 8">
    <name type="scientific">Bifidobacterium merycicum</name>
    <dbReference type="NCBI Taxonomy" id="78345"/>
    <lineage>
        <taxon>Bacteria</taxon>
        <taxon>Bacillati</taxon>
        <taxon>Actinomycetota</taxon>
        <taxon>Actinomycetes</taxon>
        <taxon>Bifidobacteriales</taxon>
        <taxon>Bifidobacteriaceae</taxon>
        <taxon>Bifidobacterium</taxon>
    </lineage>
</organism>
<dbReference type="GO" id="GO:0008673">
    <property type="term" value="F:2-dehydro-3-deoxygluconokinase activity"/>
    <property type="evidence" value="ECO:0007669"/>
    <property type="project" value="UniProtKB-EC"/>
</dbReference>
<comment type="similarity">
    <text evidence="1">Belongs to the carbohydrate kinase PfkB family.</text>
</comment>
<evidence type="ECO:0000256" key="3">
    <source>
        <dbReference type="ARBA" id="ARBA00022741"/>
    </source>
</evidence>
<evidence type="ECO:0000256" key="4">
    <source>
        <dbReference type="ARBA" id="ARBA00022777"/>
    </source>
</evidence>
<dbReference type="PROSITE" id="PS00584">
    <property type="entry name" value="PFKB_KINASES_2"/>
    <property type="match status" value="1"/>
</dbReference>
<keyword evidence="3" id="KW-0547">Nucleotide-binding</keyword>
<protein>
    <submittedName>
        <fullName evidence="7">2-dehydro-3-deoxygluconokinase</fullName>
        <ecNumber evidence="7">2.7.1.45</ecNumber>
    </submittedName>
</protein>
<evidence type="ECO:0000259" key="6">
    <source>
        <dbReference type="Pfam" id="PF00294"/>
    </source>
</evidence>
<evidence type="ECO:0000313" key="8">
    <source>
        <dbReference type="Proteomes" id="UP000029060"/>
    </source>
</evidence>
<name>A0A087BH60_9BIFI</name>
<dbReference type="EC" id="2.7.1.45" evidence="7"/>
<dbReference type="OrthoDB" id="9808601at2"/>
<dbReference type="Gene3D" id="3.40.1190.20">
    <property type="match status" value="1"/>
</dbReference>
<dbReference type="AlphaFoldDB" id="A0A087BH60"/>
<dbReference type="STRING" id="78345.BMERY_0852"/>
<dbReference type="PANTHER" id="PTHR43085">
    <property type="entry name" value="HEXOKINASE FAMILY MEMBER"/>
    <property type="match status" value="1"/>
</dbReference>
<dbReference type="eggNOG" id="COG0524">
    <property type="taxonomic scope" value="Bacteria"/>
</dbReference>
<comment type="caution">
    <text evidence="7">The sequence shown here is derived from an EMBL/GenBank/DDBJ whole genome shotgun (WGS) entry which is preliminary data.</text>
</comment>
<dbReference type="Pfam" id="PF00294">
    <property type="entry name" value="PfkB"/>
    <property type="match status" value="1"/>
</dbReference>
<evidence type="ECO:0000256" key="5">
    <source>
        <dbReference type="ARBA" id="ARBA00022840"/>
    </source>
</evidence>
<gene>
    <name evidence="7" type="ORF">BMERY_0852</name>
</gene>
<keyword evidence="8" id="KW-1185">Reference proteome</keyword>
<evidence type="ECO:0000256" key="2">
    <source>
        <dbReference type="ARBA" id="ARBA00022679"/>
    </source>
</evidence>